<comment type="caution">
    <text evidence="9">The sequence shown here is derived from an EMBL/GenBank/DDBJ whole genome shotgun (WGS) entry which is preliminary data.</text>
</comment>
<reference evidence="9 10" key="1">
    <citation type="submission" date="2019-03" db="EMBL/GenBank/DDBJ databases">
        <title>This is whole genome sequence of Paenibacillus sp MS74 strain.</title>
        <authorList>
            <person name="Trinh H.N."/>
        </authorList>
    </citation>
    <scope>NUCLEOTIDE SEQUENCE [LARGE SCALE GENOMIC DNA]</scope>
    <source>
        <strain evidence="9 10">MS74</strain>
    </source>
</reference>
<dbReference type="SUPFAM" id="SSF103481">
    <property type="entry name" value="Multidrug resistance efflux transporter EmrE"/>
    <property type="match status" value="2"/>
</dbReference>
<feature type="transmembrane region" description="Helical" evidence="7">
    <location>
        <begin position="116"/>
        <end position="135"/>
    </location>
</feature>
<gene>
    <name evidence="9" type="ORF">E1757_00140</name>
</gene>
<evidence type="ECO:0000259" key="8">
    <source>
        <dbReference type="Pfam" id="PF00892"/>
    </source>
</evidence>
<keyword evidence="6 7" id="KW-0472">Membrane</keyword>
<dbReference type="EMBL" id="SMRT01000001">
    <property type="protein sequence ID" value="TDG00102.1"/>
    <property type="molecule type" value="Genomic_DNA"/>
</dbReference>
<feature type="transmembrane region" description="Helical" evidence="7">
    <location>
        <begin position="210"/>
        <end position="231"/>
    </location>
</feature>
<dbReference type="GO" id="GO:0005886">
    <property type="term" value="C:plasma membrane"/>
    <property type="evidence" value="ECO:0007669"/>
    <property type="project" value="UniProtKB-SubCell"/>
</dbReference>
<feature type="domain" description="EamA" evidence="8">
    <location>
        <begin position="4"/>
        <end position="133"/>
    </location>
</feature>
<evidence type="ECO:0000256" key="6">
    <source>
        <dbReference type="ARBA" id="ARBA00023136"/>
    </source>
</evidence>
<dbReference type="PANTHER" id="PTHR32322:SF18">
    <property type="entry name" value="S-ADENOSYLMETHIONINE_S-ADENOSYLHOMOCYSTEINE TRANSPORTER"/>
    <property type="match status" value="1"/>
</dbReference>
<evidence type="ECO:0000256" key="3">
    <source>
        <dbReference type="ARBA" id="ARBA00022475"/>
    </source>
</evidence>
<dbReference type="PANTHER" id="PTHR32322">
    <property type="entry name" value="INNER MEMBRANE TRANSPORTER"/>
    <property type="match status" value="1"/>
</dbReference>
<evidence type="ECO:0000256" key="4">
    <source>
        <dbReference type="ARBA" id="ARBA00022692"/>
    </source>
</evidence>
<feature type="transmembrane region" description="Helical" evidence="7">
    <location>
        <begin position="60"/>
        <end position="78"/>
    </location>
</feature>
<dbReference type="Pfam" id="PF00892">
    <property type="entry name" value="EamA"/>
    <property type="match status" value="2"/>
</dbReference>
<keyword evidence="10" id="KW-1185">Reference proteome</keyword>
<feature type="transmembrane region" description="Helical" evidence="7">
    <location>
        <begin position="30"/>
        <end position="48"/>
    </location>
</feature>
<feature type="transmembrane region" description="Helical" evidence="7">
    <location>
        <begin position="84"/>
        <end position="109"/>
    </location>
</feature>
<evidence type="ECO:0000256" key="1">
    <source>
        <dbReference type="ARBA" id="ARBA00004651"/>
    </source>
</evidence>
<evidence type="ECO:0000313" key="10">
    <source>
        <dbReference type="Proteomes" id="UP000295636"/>
    </source>
</evidence>
<feature type="domain" description="EamA" evidence="8">
    <location>
        <begin position="149"/>
        <end position="281"/>
    </location>
</feature>
<keyword evidence="3" id="KW-1003">Cell membrane</keyword>
<evidence type="ECO:0000313" key="9">
    <source>
        <dbReference type="EMBL" id="TDG00102.1"/>
    </source>
</evidence>
<sequence length="300" mass="32991">MNRLIAILCLIWGSNWAVMKAAVDYFPPVMFSAIRFLVGAFILFTILYVKRVPLPKKSDWKWYTVCGLLQTTWIYAVNQPALEYVNAGVVCILGFTMPLWLTVMAHFLIPGERLTWNKAVGLCLGIGGLFLVMKINPLQMEWKGAELIVELLVISGAMAWAVANLIIKVRLQGSDKFQFTAYQMGIGALALLGISLFYEQGQTIIWNWASLAYIVFAGGIASALAYVLWFYILSKVEAGRASVTLLFIPVIGVLSVWLVNGEPLDIQTVCGIVLVVLGIAAVHKKAGVRARPVNPDGHTG</sequence>
<feature type="transmembrane region" description="Helical" evidence="7">
    <location>
        <begin position="147"/>
        <end position="167"/>
    </location>
</feature>
<feature type="transmembrane region" description="Helical" evidence="7">
    <location>
        <begin position="266"/>
        <end position="282"/>
    </location>
</feature>
<dbReference type="RefSeq" id="WP_133224793.1">
    <property type="nucleotide sequence ID" value="NZ_SMRT01000001.1"/>
</dbReference>
<evidence type="ECO:0000256" key="7">
    <source>
        <dbReference type="SAM" id="Phobius"/>
    </source>
</evidence>
<dbReference type="InterPro" id="IPR037185">
    <property type="entry name" value="EmrE-like"/>
</dbReference>
<accession>A0A4R5KVT2</accession>
<organism evidence="9 10">
    <name type="scientific">Paenibacillus piri</name>
    <dbReference type="NCBI Taxonomy" id="2547395"/>
    <lineage>
        <taxon>Bacteria</taxon>
        <taxon>Bacillati</taxon>
        <taxon>Bacillota</taxon>
        <taxon>Bacilli</taxon>
        <taxon>Bacillales</taxon>
        <taxon>Paenibacillaceae</taxon>
        <taxon>Paenibacillus</taxon>
    </lineage>
</organism>
<evidence type="ECO:0000256" key="5">
    <source>
        <dbReference type="ARBA" id="ARBA00022989"/>
    </source>
</evidence>
<feature type="transmembrane region" description="Helical" evidence="7">
    <location>
        <begin position="179"/>
        <end position="198"/>
    </location>
</feature>
<dbReference type="Proteomes" id="UP000295636">
    <property type="component" value="Unassembled WGS sequence"/>
</dbReference>
<comment type="subcellular location">
    <subcellularLocation>
        <location evidence="1">Cell membrane</location>
        <topology evidence="1">Multi-pass membrane protein</topology>
    </subcellularLocation>
</comment>
<dbReference type="InterPro" id="IPR000620">
    <property type="entry name" value="EamA_dom"/>
</dbReference>
<comment type="similarity">
    <text evidence="2">Belongs to the EamA transporter family.</text>
</comment>
<feature type="transmembrane region" description="Helical" evidence="7">
    <location>
        <begin position="243"/>
        <end position="260"/>
    </location>
</feature>
<dbReference type="OrthoDB" id="67135at2"/>
<protein>
    <submittedName>
        <fullName evidence="9">DMT family transporter</fullName>
    </submittedName>
</protein>
<dbReference type="AlphaFoldDB" id="A0A4R5KVT2"/>
<proteinExistence type="inferred from homology"/>
<keyword evidence="4 7" id="KW-0812">Transmembrane</keyword>
<evidence type="ECO:0000256" key="2">
    <source>
        <dbReference type="ARBA" id="ARBA00007362"/>
    </source>
</evidence>
<keyword evidence="5 7" id="KW-1133">Transmembrane helix</keyword>
<name>A0A4R5KVT2_9BACL</name>
<dbReference type="InterPro" id="IPR050638">
    <property type="entry name" value="AA-Vitamin_Transporters"/>
</dbReference>